<evidence type="ECO:0000313" key="1">
    <source>
        <dbReference type="EMBL" id="KAJ8127527.1"/>
    </source>
</evidence>
<keyword evidence="2" id="KW-1185">Reference proteome</keyword>
<sequence>MSSQSDWRASLTSSRRYDNIQAIKGALEEIGIVATDAHKDAFSIENEAYKASSSLEDYEAACQIKPQPKPTSSLDPVEEVYTATEASESPVITIGRYQNCQYIGDGVTSEVYKSETVALKVIVQTRNIEPHDPFREAKIIKLLKKPCIPLLDTFRDREQRFVLAFPYMPFSLESLIARGPISRSRIIKHFRDLFTALQSLHSQGIIHRDIKPSAILLETPDGPAYLSDFGTAWHPELSIYTEPADQKILDIGTGSYRSPEALFGDKSYGTAVDMWAAGAMLAECSRTPPKPLFESRPAHEDGNQLGLILSIFKNIGSPTRESWPEAVTFKTPPFEMYQMFKGQRWPGLLADVEAEFREIIVSLIKYSSHSRASASEVLRHECFSLASAESNFSSAHHAPSSSTNPVQSIG</sequence>
<proteinExistence type="predicted"/>
<name>A0ACC2JJS2_9PEZI</name>
<comment type="caution">
    <text evidence="1">The sequence shown here is derived from an EMBL/GenBank/DDBJ whole genome shotgun (WGS) entry which is preliminary data.</text>
</comment>
<organism evidence="1 2">
    <name type="scientific">Lasiodiplodia mahajangana</name>
    <dbReference type="NCBI Taxonomy" id="1108764"/>
    <lineage>
        <taxon>Eukaryota</taxon>
        <taxon>Fungi</taxon>
        <taxon>Dikarya</taxon>
        <taxon>Ascomycota</taxon>
        <taxon>Pezizomycotina</taxon>
        <taxon>Dothideomycetes</taxon>
        <taxon>Dothideomycetes incertae sedis</taxon>
        <taxon>Botryosphaeriales</taxon>
        <taxon>Botryosphaeriaceae</taxon>
        <taxon>Lasiodiplodia</taxon>
    </lineage>
</organism>
<dbReference type="EMBL" id="JAPUUL010001396">
    <property type="protein sequence ID" value="KAJ8127527.1"/>
    <property type="molecule type" value="Genomic_DNA"/>
</dbReference>
<reference evidence="1" key="1">
    <citation type="submission" date="2022-12" db="EMBL/GenBank/DDBJ databases">
        <title>Genome Sequence of Lasiodiplodia mahajangana.</title>
        <authorList>
            <person name="Buettner E."/>
        </authorList>
    </citation>
    <scope>NUCLEOTIDE SEQUENCE</scope>
    <source>
        <strain evidence="1">VT137</strain>
    </source>
</reference>
<accession>A0ACC2JJS2</accession>
<protein>
    <submittedName>
        <fullName evidence="1">Uncharacterized protein</fullName>
    </submittedName>
</protein>
<gene>
    <name evidence="1" type="ORF">O1611_g6111</name>
</gene>
<evidence type="ECO:0000313" key="2">
    <source>
        <dbReference type="Proteomes" id="UP001153332"/>
    </source>
</evidence>
<dbReference type="Proteomes" id="UP001153332">
    <property type="component" value="Unassembled WGS sequence"/>
</dbReference>